<dbReference type="GO" id="GO:0000324">
    <property type="term" value="C:fungal-type vacuole"/>
    <property type="evidence" value="ECO:0007669"/>
    <property type="project" value="TreeGrafter"/>
</dbReference>
<protein>
    <submittedName>
        <fullName evidence="7">Carboxypeptidase Y</fullName>
    </submittedName>
</protein>
<dbReference type="OrthoDB" id="443318at2759"/>
<dbReference type="Proteomes" id="UP000813385">
    <property type="component" value="Unassembled WGS sequence"/>
</dbReference>
<feature type="chain" id="PRO_5035457994" evidence="6">
    <location>
        <begin position="32"/>
        <end position="497"/>
    </location>
</feature>
<keyword evidence="6" id="KW-0732">Signal</keyword>
<evidence type="ECO:0000313" key="8">
    <source>
        <dbReference type="Proteomes" id="UP000813385"/>
    </source>
</evidence>
<accession>A0A8K0TIT4</accession>
<keyword evidence="5" id="KW-0325">Glycoprotein</keyword>
<keyword evidence="2 7" id="KW-0121">Carboxypeptidase</keyword>
<evidence type="ECO:0000256" key="2">
    <source>
        <dbReference type="ARBA" id="ARBA00022645"/>
    </source>
</evidence>
<dbReference type="SUPFAM" id="SSF53474">
    <property type="entry name" value="alpha/beta-Hydrolases"/>
    <property type="match status" value="1"/>
</dbReference>
<dbReference type="AlphaFoldDB" id="A0A8K0TIT4"/>
<dbReference type="PRINTS" id="PR00724">
    <property type="entry name" value="CRBOXYPTASEC"/>
</dbReference>
<dbReference type="Gene3D" id="3.40.50.1820">
    <property type="entry name" value="alpha/beta hydrolase"/>
    <property type="match status" value="1"/>
</dbReference>
<dbReference type="InterPro" id="IPR001563">
    <property type="entry name" value="Peptidase_S10"/>
</dbReference>
<dbReference type="PANTHER" id="PTHR11802:SF432">
    <property type="entry name" value="Y, PUTATIVE-RELATED"/>
    <property type="match status" value="1"/>
</dbReference>
<dbReference type="GO" id="GO:0006508">
    <property type="term" value="P:proteolysis"/>
    <property type="evidence" value="ECO:0007669"/>
    <property type="project" value="UniProtKB-KW"/>
</dbReference>
<dbReference type="Pfam" id="PF00450">
    <property type="entry name" value="Peptidase_S10"/>
    <property type="match status" value="1"/>
</dbReference>
<organism evidence="7 8">
    <name type="scientific">Plectosphaerella cucumerina</name>
    <dbReference type="NCBI Taxonomy" id="40658"/>
    <lineage>
        <taxon>Eukaryota</taxon>
        <taxon>Fungi</taxon>
        <taxon>Dikarya</taxon>
        <taxon>Ascomycota</taxon>
        <taxon>Pezizomycotina</taxon>
        <taxon>Sordariomycetes</taxon>
        <taxon>Hypocreomycetidae</taxon>
        <taxon>Glomerellales</taxon>
        <taxon>Plectosphaerellaceae</taxon>
        <taxon>Plectosphaerella</taxon>
    </lineage>
</organism>
<gene>
    <name evidence="7" type="ORF">B0T11DRAFT_353424</name>
</gene>
<dbReference type="PANTHER" id="PTHR11802">
    <property type="entry name" value="SERINE PROTEASE FAMILY S10 SERINE CARBOXYPEPTIDASE"/>
    <property type="match status" value="1"/>
</dbReference>
<evidence type="ECO:0000256" key="5">
    <source>
        <dbReference type="ARBA" id="ARBA00023180"/>
    </source>
</evidence>
<dbReference type="EMBL" id="JAGPXD010000003">
    <property type="protein sequence ID" value="KAH7363295.1"/>
    <property type="molecule type" value="Genomic_DNA"/>
</dbReference>
<comment type="caution">
    <text evidence="7">The sequence shown here is derived from an EMBL/GenBank/DDBJ whole genome shotgun (WGS) entry which is preliminary data.</text>
</comment>
<keyword evidence="4" id="KW-0378">Hydrolase</keyword>
<dbReference type="InterPro" id="IPR029058">
    <property type="entry name" value="AB_hydrolase_fold"/>
</dbReference>
<evidence type="ECO:0000256" key="6">
    <source>
        <dbReference type="SAM" id="SignalP"/>
    </source>
</evidence>
<feature type="signal peptide" evidence="6">
    <location>
        <begin position="1"/>
        <end position="31"/>
    </location>
</feature>
<sequence length="497" mass="55035">MWLRTTSKMHPLRSRPFFLLSLPLIDWSALAAPTSDLNQQVILHDNSDDGASPHLGHGRRRASITEQNSTLCDAGSRQWSGTVPVSGGREMFFWFFESRKSPETAPVTIWLNGGPGASSLLGAFHETGPCRVTEDGSATVRAESTWTSFSNMLFIDQPIGVGFSDPGDPELWSETLAEAAIDLDLFLDAFLEDHFPHLRQAPLHFAGESFAGRYCPVYADMMRRSFDSIILVDAAVNLPQTFLGVYDHFCSPGAVPSGNGFNSSACAEMAVGYSSCENLGRLCDATYDGQVCRSAMETCYYVAEPYQRQVVAGGQNPYDDRKTCIDPPMCGGMGMEQVASFLNLDWVQDALQIERMKFQTVNMDFNSHWAEKSDAYIPSIREIGRLLDVKKTPILVLNGNNDVVVNTEGVLRLYDSLLWSGHAAYRSQDLQSWYYSDESGEKTFGGRMKKEQNLAVVTIDEAGHMSPHDQPDAVLQLVERWTQGGPSAVWGMTKRDV</sequence>
<dbReference type="GO" id="GO:0004185">
    <property type="term" value="F:serine-type carboxypeptidase activity"/>
    <property type="evidence" value="ECO:0007669"/>
    <property type="project" value="InterPro"/>
</dbReference>
<keyword evidence="8" id="KW-1185">Reference proteome</keyword>
<evidence type="ECO:0000256" key="4">
    <source>
        <dbReference type="ARBA" id="ARBA00022801"/>
    </source>
</evidence>
<keyword evidence="3" id="KW-0645">Protease</keyword>
<evidence type="ECO:0000313" key="7">
    <source>
        <dbReference type="EMBL" id="KAH7363295.1"/>
    </source>
</evidence>
<evidence type="ECO:0000256" key="1">
    <source>
        <dbReference type="ARBA" id="ARBA00009431"/>
    </source>
</evidence>
<name>A0A8K0TIT4_9PEZI</name>
<reference evidence="7" key="1">
    <citation type="journal article" date="2021" name="Nat. Commun.">
        <title>Genetic determinants of endophytism in the Arabidopsis root mycobiome.</title>
        <authorList>
            <person name="Mesny F."/>
            <person name="Miyauchi S."/>
            <person name="Thiergart T."/>
            <person name="Pickel B."/>
            <person name="Atanasova L."/>
            <person name="Karlsson M."/>
            <person name="Huettel B."/>
            <person name="Barry K.W."/>
            <person name="Haridas S."/>
            <person name="Chen C."/>
            <person name="Bauer D."/>
            <person name="Andreopoulos W."/>
            <person name="Pangilinan J."/>
            <person name="LaButti K."/>
            <person name="Riley R."/>
            <person name="Lipzen A."/>
            <person name="Clum A."/>
            <person name="Drula E."/>
            <person name="Henrissat B."/>
            <person name="Kohler A."/>
            <person name="Grigoriev I.V."/>
            <person name="Martin F.M."/>
            <person name="Hacquard S."/>
        </authorList>
    </citation>
    <scope>NUCLEOTIDE SEQUENCE</scope>
    <source>
        <strain evidence="7">MPI-CAGE-AT-0016</strain>
    </source>
</reference>
<comment type="similarity">
    <text evidence="1">Belongs to the peptidase S10 family.</text>
</comment>
<evidence type="ECO:0000256" key="3">
    <source>
        <dbReference type="ARBA" id="ARBA00022670"/>
    </source>
</evidence>
<dbReference type="Gene3D" id="1.10.287.410">
    <property type="match status" value="1"/>
</dbReference>
<proteinExistence type="inferred from homology"/>